<feature type="compositionally biased region" description="Low complexity" evidence="1">
    <location>
        <begin position="64"/>
        <end position="81"/>
    </location>
</feature>
<reference evidence="3 4" key="1">
    <citation type="submission" date="2017-08" db="EMBL/GenBank/DDBJ databases">
        <title>Infants hospitalized years apart are colonized by the same room-sourced microbial strains.</title>
        <authorList>
            <person name="Brooks B."/>
            <person name="Olm M.R."/>
            <person name="Firek B.A."/>
            <person name="Baker R."/>
            <person name="Thomas B.C."/>
            <person name="Morowitz M.J."/>
            <person name="Banfield J.F."/>
        </authorList>
    </citation>
    <scope>NUCLEOTIDE SEQUENCE [LARGE SCALE GENOMIC DNA]</scope>
    <source>
        <strain evidence="3">S2_005_002_R2_34</strain>
    </source>
</reference>
<evidence type="ECO:0008006" key="5">
    <source>
        <dbReference type="Google" id="ProtNLM"/>
    </source>
</evidence>
<feature type="region of interest" description="Disordered" evidence="1">
    <location>
        <begin position="1517"/>
        <end position="1549"/>
    </location>
</feature>
<accession>A0A2W5N807</accession>
<name>A0A2W5N807_RHOSU</name>
<evidence type="ECO:0000313" key="4">
    <source>
        <dbReference type="Proteomes" id="UP000249185"/>
    </source>
</evidence>
<protein>
    <recommendedName>
        <fullName evidence="5">RHS repeat-associated core domain-containing protein</fullName>
    </recommendedName>
</protein>
<organism evidence="3 4">
    <name type="scientific">Rhodovulum sulfidophilum</name>
    <name type="common">Rhodobacter sulfidophilus</name>
    <dbReference type="NCBI Taxonomy" id="35806"/>
    <lineage>
        <taxon>Bacteria</taxon>
        <taxon>Pseudomonadati</taxon>
        <taxon>Pseudomonadota</taxon>
        <taxon>Alphaproteobacteria</taxon>
        <taxon>Rhodobacterales</taxon>
        <taxon>Paracoccaceae</taxon>
        <taxon>Rhodovulum</taxon>
    </lineage>
</organism>
<dbReference type="Proteomes" id="UP000249185">
    <property type="component" value="Unassembled WGS sequence"/>
</dbReference>
<dbReference type="InterPro" id="IPR031325">
    <property type="entry name" value="RHS_repeat"/>
</dbReference>
<feature type="signal peptide" evidence="2">
    <location>
        <begin position="1"/>
        <end position="21"/>
    </location>
</feature>
<dbReference type="Pfam" id="PF05593">
    <property type="entry name" value="RHS_repeat"/>
    <property type="match status" value="2"/>
</dbReference>
<keyword evidence="2" id="KW-0732">Signal</keyword>
<dbReference type="NCBIfam" id="TIGR03696">
    <property type="entry name" value="Rhs_assc_core"/>
    <property type="match status" value="1"/>
</dbReference>
<dbReference type="Gene3D" id="2.180.10.10">
    <property type="entry name" value="RHS repeat-associated core"/>
    <property type="match status" value="2"/>
</dbReference>
<dbReference type="InterPro" id="IPR006530">
    <property type="entry name" value="YD"/>
</dbReference>
<dbReference type="InterPro" id="IPR050708">
    <property type="entry name" value="T6SS_VgrG/RHS"/>
</dbReference>
<dbReference type="PANTHER" id="PTHR32305">
    <property type="match status" value="1"/>
</dbReference>
<evidence type="ECO:0000256" key="1">
    <source>
        <dbReference type="SAM" id="MobiDB-lite"/>
    </source>
</evidence>
<dbReference type="InterPro" id="IPR022385">
    <property type="entry name" value="Rhs_assc_core"/>
</dbReference>
<feature type="region of interest" description="Disordered" evidence="1">
    <location>
        <begin position="26"/>
        <end position="81"/>
    </location>
</feature>
<comment type="caution">
    <text evidence="3">The sequence shown here is derived from an EMBL/GenBank/DDBJ whole genome shotgun (WGS) entry which is preliminary data.</text>
</comment>
<gene>
    <name evidence="3" type="ORF">DI556_19175</name>
</gene>
<dbReference type="EMBL" id="QFPW01000020">
    <property type="protein sequence ID" value="PZQ46885.1"/>
    <property type="molecule type" value="Genomic_DNA"/>
</dbReference>
<dbReference type="NCBIfam" id="TIGR01643">
    <property type="entry name" value="YD_repeat_2x"/>
    <property type="match status" value="2"/>
</dbReference>
<evidence type="ECO:0000313" key="3">
    <source>
        <dbReference type="EMBL" id="PZQ46885.1"/>
    </source>
</evidence>
<sequence>MRLQRQFLAAILCAWASLTFAQGQDATDPGFNETPAPLTEDRGPATPLTGTEPEVTLPGKPDGGAEPDAAAQDGAAEEGPATVATVATVPPGDWVTQPDTRPFELGMPYEMQSDAAFRYVYPIRMPAFHGIAPRLNLNYASLSRPISLENFLGDGWRVGGLSKIERTSTKGTTPDYDNATDILQLDGEELLICGSGTYPAAYKAENTSASCSSGGEFVTIHDNFLKIVLTGNRGDVDAYFTVYRKDGVRLKYETIAAIGDLDIDTSSRWHEPTSNRAWLLTEIRDTQSDANVVRINYTISSPDSGYAPRPSSITYSNYVVGFTYSPVNGSYASAIVRKPEGSAPALVSKVIHQLDQISIKCAGTTPACDGAVARKYDLQRSEHGSYFYSLDSIKEYGAGSSFDKVTFNSVEETSDYSHSVGQFALIVKVTSKEGGVTNVSYVENTDGDYVTNDDIAGNRFLVGEISQEDGRGATSLNRAVFHYTDGFYDAALERSLGFRKVRATLGKLETEYGGPAPYLEAIYDNETYRKNGVLSKITRFVKDTEARRIDYEYDTDLTDNGPWRTTLAKVLYETWDGGLYVQSMTAYATNLYGENVQIENYGYSDAGTTPLDAGQVLEIELGTTKYIVNKPTKVDYKDGGGVFIASNKFEYSANRGNLTRVKEWTGSGYREAAVYTYDNQGNVVTAFGPRNGQRTDYEYGGPGSDKLFPTKVTNALGQAITTTWDYNCEVPLTSTDANNLTTSFAYDSRCREVKRTLPNGHEVNTEYANFGDPAAQYLRVSQASAAPGGDLNVERTYFDGLGRTYKSSRTGAANTLADLITTLSSYDQRGNLSERSVPRQGENPAMPSTLKTVYAYDGLDRPTKTTFPYASGEAPAYETLSCEATENTPLAGGAAIRFRSVRSKNADCHVADAGTRCGENTTVYDGRNRVYREIEYDRALTDVGASGTARATTSWLNPLGWLMKVRDPRGVEWTYDYDTFGNRTRNVDRDLGVRTMAYDMSGNLTEQTDAKGQVTAFTYDLLDRQTTKVTNDGTITATYDTVRSGYSNIGRLARLSNGVNHVITYDYAALGGLAKETHQVDGRTYTIETSFKPNGLVSGLKLPTNAGGTANDWVGGYTYDPANRPVAFGTPVSAIAYDLRDNPTTLTYANGTVETRAYSAPRGWLTGVEVKKGSDVRLNTQLTRSASGLITREYTANPFGRFDYAYDYAARLLSSTNFGDKPAYDQVFTYDMAGSIRSKIGLGTYAYPGVTEPHPHAPNSVGGVALAYDANRNMTTGLGGKLMTYDAENRVKTAQLGGVAMTYVYGADGARLKAGGGGATTLTIGRIEVRGYGSGSETLILYPTPWFRVTGGTASVLHRDQIDSIQLITGGGGGVVKETTYQPFGEARDAIVDNPISPPETHGYIGERFDAVPELQYLNARYYDPRLSLFTSPDWLDVTLPGVGTNRFAYAGNSPVNVSDPGGQLFEGIRQALGGLADAWAGHQGSYVADAFALAGAALDITLHTSASSINIMGADDGNPTIGHNGGPTLDTGDEESPDPDPNRPDPTGDLLAALAGSQEIRVQDSEENIMVIQTKTKSGVDISIIGEFTRFDKTLTIDNMHFKGLERDHRVYLT</sequence>
<dbReference type="PANTHER" id="PTHR32305:SF15">
    <property type="entry name" value="PROTEIN RHSA-RELATED"/>
    <property type="match status" value="1"/>
</dbReference>
<proteinExistence type="predicted"/>
<evidence type="ECO:0000256" key="2">
    <source>
        <dbReference type="SAM" id="SignalP"/>
    </source>
</evidence>
<feature type="chain" id="PRO_5015958309" description="RHS repeat-associated core domain-containing protein" evidence="2">
    <location>
        <begin position="22"/>
        <end position="1615"/>
    </location>
</feature>